<feature type="region of interest" description="Disordered" evidence="1">
    <location>
        <begin position="103"/>
        <end position="135"/>
    </location>
</feature>
<feature type="chain" id="PRO_5008268748" evidence="2">
    <location>
        <begin position="19"/>
        <end position="519"/>
    </location>
</feature>
<reference evidence="3 4" key="1">
    <citation type="submission" date="2015-10" db="EMBL/GenBank/DDBJ databases">
        <title>Full genome of DAOMC 229536 Phialocephala scopiformis, a fungal endophyte of spruce producing the potent anti-insectan compound rugulosin.</title>
        <authorList>
            <consortium name="DOE Joint Genome Institute"/>
            <person name="Walker A.K."/>
            <person name="Frasz S.L."/>
            <person name="Seifert K.A."/>
            <person name="Miller J.D."/>
            <person name="Mondo S.J."/>
            <person name="Labutti K."/>
            <person name="Lipzen A."/>
            <person name="Dockter R."/>
            <person name="Kennedy M."/>
            <person name="Grigoriev I.V."/>
            <person name="Spatafora J.W."/>
        </authorList>
    </citation>
    <scope>NUCLEOTIDE SEQUENCE [LARGE SCALE GENOMIC DNA]</scope>
    <source>
        <strain evidence="3 4">CBS 120377</strain>
    </source>
</reference>
<protein>
    <submittedName>
        <fullName evidence="3">Uncharacterized protein</fullName>
    </submittedName>
</protein>
<feature type="compositionally biased region" description="Basic and acidic residues" evidence="1">
    <location>
        <begin position="479"/>
        <end position="492"/>
    </location>
</feature>
<evidence type="ECO:0000256" key="1">
    <source>
        <dbReference type="SAM" id="MobiDB-lite"/>
    </source>
</evidence>
<dbReference type="PANTHER" id="PTHR35204">
    <property type="entry name" value="YALI0A21131P"/>
    <property type="match status" value="1"/>
</dbReference>
<dbReference type="InterPro" id="IPR038921">
    <property type="entry name" value="YOR389W-like"/>
</dbReference>
<dbReference type="FunCoup" id="A0A194XW85">
    <property type="interactions" value="31"/>
</dbReference>
<dbReference type="KEGG" id="psco:LY89DRAFT_776420"/>
<evidence type="ECO:0000256" key="2">
    <source>
        <dbReference type="SAM" id="SignalP"/>
    </source>
</evidence>
<feature type="compositionally biased region" description="Gly residues" evidence="1">
    <location>
        <begin position="107"/>
        <end position="116"/>
    </location>
</feature>
<dbReference type="RefSeq" id="XP_018078634.1">
    <property type="nucleotide sequence ID" value="XM_018222045.1"/>
</dbReference>
<evidence type="ECO:0000313" key="4">
    <source>
        <dbReference type="Proteomes" id="UP000070700"/>
    </source>
</evidence>
<keyword evidence="4" id="KW-1185">Reference proteome</keyword>
<dbReference type="OrthoDB" id="10261782at2759"/>
<sequence>MASRLAILLGASTVLALASQSPIIESQNGPNEESARQRAPQIFNALHSSVRQWGSSLYHNGMSFLPATIPANTDFYHGNPDNKPVTGMEWLAFEIEHAEGFARGRFGRGPGGGPHGPGGPPPKDEEPLSELRRRDEVTEATTPALHHYRTAHDMRVLYLDGMSAGKTTMGTLDQQEFVLCDGDRTGPGGGPPDAKFAADMCRDFGHVIEGVVRMEAGFEVIACNFSTSLHFISATARPPSDVPEYNHNQLREFEFVRGIGQRYHGIAAGRVQVDYSNIVSAFFYDMNLTNPDPAHASLPRFSSSDPKILKDIKSAVLSVLSNPSSTPSIDWQGVVDLIVTRYSDRLQFMALPSTTHSILLSELNFLLNLFIDYPITDSTIPTAISRCTTSYISGLSLSTHTDHLLYTAVSTVKSTICHTLFSIRSSLLDSNTFNTLKSAKDQINSLTKYLGWTTWLECGKCAYDEVCMVAMWPLGGVKEHEHPSCVSREDVSSKTGYWEGGPGGGRPGSRRPGEGRDER</sequence>
<feature type="compositionally biased region" description="Basic and acidic residues" evidence="1">
    <location>
        <begin position="122"/>
        <end position="135"/>
    </location>
</feature>
<gene>
    <name evidence="3" type="ORF">LY89DRAFT_776420</name>
</gene>
<feature type="compositionally biased region" description="Gly residues" evidence="1">
    <location>
        <begin position="498"/>
        <end position="507"/>
    </location>
</feature>
<dbReference type="InParanoid" id="A0A194XW85"/>
<evidence type="ECO:0000313" key="3">
    <source>
        <dbReference type="EMBL" id="KUJ24279.1"/>
    </source>
</evidence>
<keyword evidence="2" id="KW-0732">Signal</keyword>
<dbReference type="AlphaFoldDB" id="A0A194XW85"/>
<feature type="region of interest" description="Disordered" evidence="1">
    <location>
        <begin position="479"/>
        <end position="519"/>
    </location>
</feature>
<dbReference type="GeneID" id="28831771"/>
<dbReference type="EMBL" id="KQ947404">
    <property type="protein sequence ID" value="KUJ24279.1"/>
    <property type="molecule type" value="Genomic_DNA"/>
</dbReference>
<feature type="signal peptide" evidence="2">
    <location>
        <begin position="1"/>
        <end position="18"/>
    </location>
</feature>
<dbReference type="PANTHER" id="PTHR35204:SF1">
    <property type="entry name" value="ENTEROTOXIN"/>
    <property type="match status" value="1"/>
</dbReference>
<organism evidence="3 4">
    <name type="scientific">Mollisia scopiformis</name>
    <name type="common">Conifer needle endophyte fungus</name>
    <name type="synonym">Phialocephala scopiformis</name>
    <dbReference type="NCBI Taxonomy" id="149040"/>
    <lineage>
        <taxon>Eukaryota</taxon>
        <taxon>Fungi</taxon>
        <taxon>Dikarya</taxon>
        <taxon>Ascomycota</taxon>
        <taxon>Pezizomycotina</taxon>
        <taxon>Leotiomycetes</taxon>
        <taxon>Helotiales</taxon>
        <taxon>Mollisiaceae</taxon>
        <taxon>Mollisia</taxon>
    </lineage>
</organism>
<proteinExistence type="predicted"/>
<name>A0A194XW85_MOLSC</name>
<dbReference type="Proteomes" id="UP000070700">
    <property type="component" value="Unassembled WGS sequence"/>
</dbReference>
<accession>A0A194XW85</accession>